<evidence type="ECO:0000256" key="1">
    <source>
        <dbReference type="SAM" id="Phobius"/>
    </source>
</evidence>
<dbReference type="InterPro" id="IPR007047">
    <property type="entry name" value="Flp_Fap"/>
</dbReference>
<gene>
    <name evidence="2" type="ORF">GRI75_04540</name>
</gene>
<keyword evidence="1" id="KW-1133">Transmembrane helix</keyword>
<dbReference type="AlphaFoldDB" id="A0A6I4UPY7"/>
<keyword evidence="1" id="KW-0812">Transmembrane</keyword>
<feature type="transmembrane region" description="Helical" evidence="1">
    <location>
        <begin position="12"/>
        <end position="32"/>
    </location>
</feature>
<dbReference type="PROSITE" id="PS51257">
    <property type="entry name" value="PROKAR_LIPOPROTEIN"/>
    <property type="match status" value="1"/>
</dbReference>
<dbReference type="EMBL" id="WTYK01000002">
    <property type="protein sequence ID" value="MXP40911.1"/>
    <property type="molecule type" value="Genomic_DNA"/>
</dbReference>
<keyword evidence="1" id="KW-0472">Membrane</keyword>
<evidence type="ECO:0000313" key="3">
    <source>
        <dbReference type="Proteomes" id="UP000469159"/>
    </source>
</evidence>
<evidence type="ECO:0000313" key="2">
    <source>
        <dbReference type="EMBL" id="MXP40911.1"/>
    </source>
</evidence>
<dbReference type="RefSeq" id="WP_160745766.1">
    <property type="nucleotide sequence ID" value="NZ_WTYK01000002.1"/>
</dbReference>
<sequence>MMRQLLRDETAATAIEYGLIAALISLACVIAFEMLGLNLADVFNTITDAMAGR</sequence>
<keyword evidence="3" id="KW-1185">Reference proteome</keyword>
<proteinExistence type="predicted"/>
<organism evidence="2 3">
    <name type="scientific">Croceibacterium soli</name>
    <dbReference type="NCBI Taxonomy" id="1739690"/>
    <lineage>
        <taxon>Bacteria</taxon>
        <taxon>Pseudomonadati</taxon>
        <taxon>Pseudomonadota</taxon>
        <taxon>Alphaproteobacteria</taxon>
        <taxon>Sphingomonadales</taxon>
        <taxon>Erythrobacteraceae</taxon>
        <taxon>Croceibacterium</taxon>
    </lineage>
</organism>
<accession>A0A6I4UPY7</accession>
<name>A0A6I4UPY7_9SPHN</name>
<dbReference type="Proteomes" id="UP000469159">
    <property type="component" value="Unassembled WGS sequence"/>
</dbReference>
<dbReference type="OrthoDB" id="5325135at2"/>
<dbReference type="Pfam" id="PF04964">
    <property type="entry name" value="Flp_Fap"/>
    <property type="match status" value="1"/>
</dbReference>
<comment type="caution">
    <text evidence="2">The sequence shown here is derived from an EMBL/GenBank/DDBJ whole genome shotgun (WGS) entry which is preliminary data.</text>
</comment>
<protein>
    <submittedName>
        <fullName evidence="2">Flp family type IVb pilin</fullName>
    </submittedName>
</protein>
<reference evidence="2 3" key="1">
    <citation type="submission" date="2019-12" db="EMBL/GenBank/DDBJ databases">
        <title>Genomic-based taxomic classification of the family Erythrobacteraceae.</title>
        <authorList>
            <person name="Xu L."/>
        </authorList>
    </citation>
    <scope>NUCLEOTIDE SEQUENCE [LARGE SCALE GENOMIC DNA]</scope>
    <source>
        <strain evidence="2 3">MCCC 1K02066</strain>
    </source>
</reference>